<dbReference type="KEGG" id="erz:ER308_20190"/>
<evidence type="ECO:0000259" key="2">
    <source>
        <dbReference type="SMART" id="SM00507"/>
    </source>
</evidence>
<accession>A0A411YKE2</accession>
<dbReference type="CDD" id="cd00085">
    <property type="entry name" value="HNHc"/>
    <property type="match status" value="1"/>
</dbReference>
<evidence type="ECO:0000313" key="4">
    <source>
        <dbReference type="Proteomes" id="UP000291469"/>
    </source>
</evidence>
<reference evidence="3 4" key="1">
    <citation type="submission" date="2019-01" db="EMBL/GenBank/DDBJ databases">
        <title>Egibacter rhizosphaerae EGI 80759T.</title>
        <authorList>
            <person name="Chen D.-D."/>
            <person name="Tian Y."/>
            <person name="Jiao J.-Y."/>
            <person name="Zhang X.-T."/>
            <person name="Zhang Y.-G."/>
            <person name="Zhang Y."/>
            <person name="Xiao M."/>
            <person name="Shu W.-S."/>
            <person name="Li W.-J."/>
        </authorList>
    </citation>
    <scope>NUCLEOTIDE SEQUENCE [LARGE SCALE GENOMIC DNA]</scope>
    <source>
        <strain evidence="3 4">EGI 80759</strain>
    </source>
</reference>
<dbReference type="Pfam" id="PF02720">
    <property type="entry name" value="DUF222"/>
    <property type="match status" value="1"/>
</dbReference>
<feature type="region of interest" description="Disordered" evidence="1">
    <location>
        <begin position="1"/>
        <end position="76"/>
    </location>
</feature>
<feature type="compositionally biased region" description="Basic and acidic residues" evidence="1">
    <location>
        <begin position="418"/>
        <end position="457"/>
    </location>
</feature>
<feature type="compositionally biased region" description="Basic and acidic residues" evidence="1">
    <location>
        <begin position="25"/>
        <end position="34"/>
    </location>
</feature>
<feature type="compositionally biased region" description="Basic and acidic residues" evidence="1">
    <location>
        <begin position="232"/>
        <end position="256"/>
    </location>
</feature>
<proteinExistence type="predicted"/>
<feature type="compositionally biased region" description="Basic and acidic residues" evidence="1">
    <location>
        <begin position="324"/>
        <end position="353"/>
    </location>
</feature>
<feature type="domain" description="HNH nuclease" evidence="2">
    <location>
        <begin position="575"/>
        <end position="624"/>
    </location>
</feature>
<keyword evidence="4" id="KW-1185">Reference proteome</keyword>
<sequence length="697" mass="75179">MSSSTLLAESAPPYDGRARRRSHRARPDDHDAARAAEPNARAEGWAPPAEGPGPGAGQREAGESDGSASDDHGADGCSTARAFAKIREGVAELARDPLSGAITDAELLASVTDLVRLERQLAAERLRRLAEIDHQSAYLAAGAGSTVRWLTDHLGRTHPEALKETRTATTLEELPQTRAQLAAGACSEGHAQVAAQAWREVRDEPPTPGTEEPDAGPDTAGGSDDAEPGGESGHDDHGRGTSGGREREGSDAHGDDAQADGRGADSGDDQDGSSESERTPERGGAEEGEREERERERERERDRERERVRAELDRLAGEGATQGDRADLRRRLERWRQQRDPNRLADRDRRAFANRELWVSQRPDGDGTFRFGGRADPQGIAYLRTVLDALSRPSTAVEPTRKGDEESTGETDGPAGDPDLRDPGEPAAHGEGERTRSQGARSADEHRRATTHPDERGAGGQRSRGTVPPSVRARGGDTRSRSQRQYDALIALARRVVESGELPELLHASARVLLLTTPEALHGQPDAEPSWLDGAGEISPETARLICCDAEFAAVTTRNGEVLDAGRARREPSVRQRDAIIARDRACVGCGARLALCQTHHVRQRDRGPTSVDNLVTLCFECHWHVHHHGWEVTRRPDGTFRVDRATRSGAGHERTVGADPPGSEDHRRRPGSEHGPGSEPTLDLGLDRPPAGRAGG</sequence>
<gene>
    <name evidence="3" type="ORF">ER308_20190</name>
</gene>
<evidence type="ECO:0000256" key="1">
    <source>
        <dbReference type="SAM" id="MobiDB-lite"/>
    </source>
</evidence>
<feature type="compositionally biased region" description="Basic and acidic residues" evidence="1">
    <location>
        <begin position="664"/>
        <end position="673"/>
    </location>
</feature>
<evidence type="ECO:0000313" key="3">
    <source>
        <dbReference type="EMBL" id="QBI21657.1"/>
    </source>
</evidence>
<protein>
    <submittedName>
        <fullName evidence="3">DUF222 domain-containing protein</fullName>
    </submittedName>
</protein>
<dbReference type="InterPro" id="IPR003870">
    <property type="entry name" value="DUF222"/>
</dbReference>
<dbReference type="InterPro" id="IPR003615">
    <property type="entry name" value="HNH_nuc"/>
</dbReference>
<dbReference type="EMBL" id="CP036402">
    <property type="protein sequence ID" value="QBI21657.1"/>
    <property type="molecule type" value="Genomic_DNA"/>
</dbReference>
<dbReference type="AlphaFoldDB" id="A0A411YKE2"/>
<dbReference type="OrthoDB" id="5177627at2"/>
<organism evidence="3 4">
    <name type="scientific">Egibacter rhizosphaerae</name>
    <dbReference type="NCBI Taxonomy" id="1670831"/>
    <lineage>
        <taxon>Bacteria</taxon>
        <taxon>Bacillati</taxon>
        <taxon>Actinomycetota</taxon>
        <taxon>Nitriliruptoria</taxon>
        <taxon>Egibacterales</taxon>
        <taxon>Egibacteraceae</taxon>
        <taxon>Egibacter</taxon>
    </lineage>
</organism>
<feature type="compositionally biased region" description="Basic and acidic residues" evidence="1">
    <location>
        <begin position="275"/>
        <end position="316"/>
    </location>
</feature>
<feature type="region of interest" description="Disordered" evidence="1">
    <location>
        <begin position="392"/>
        <end position="482"/>
    </location>
</feature>
<dbReference type="RefSeq" id="WP_131156649.1">
    <property type="nucleotide sequence ID" value="NZ_CP036402.1"/>
</dbReference>
<dbReference type="Proteomes" id="UP000291469">
    <property type="component" value="Chromosome"/>
</dbReference>
<feature type="region of interest" description="Disordered" evidence="1">
    <location>
        <begin position="646"/>
        <end position="697"/>
    </location>
</feature>
<dbReference type="Gene3D" id="1.10.30.50">
    <property type="match status" value="1"/>
</dbReference>
<feature type="compositionally biased region" description="Low complexity" evidence="1">
    <location>
        <begin position="35"/>
        <end position="48"/>
    </location>
</feature>
<feature type="compositionally biased region" description="Basic and acidic residues" evidence="1">
    <location>
        <begin position="646"/>
        <end position="657"/>
    </location>
</feature>
<feature type="region of interest" description="Disordered" evidence="1">
    <location>
        <begin position="180"/>
        <end position="375"/>
    </location>
</feature>
<dbReference type="SMART" id="SM00507">
    <property type="entry name" value="HNHc"/>
    <property type="match status" value="1"/>
</dbReference>
<name>A0A411YKE2_9ACTN</name>